<dbReference type="Pfam" id="PF00068">
    <property type="entry name" value="Phospholip_A2_1"/>
    <property type="match status" value="1"/>
</dbReference>
<feature type="disulfide bond" evidence="6">
    <location>
        <begin position="98"/>
        <end position="111"/>
    </location>
</feature>
<dbReference type="Proteomes" id="UP000008143">
    <property type="component" value="Chromosome 7"/>
</dbReference>
<proteinExistence type="inferred from homology"/>
<dbReference type="CDD" id="cd00125">
    <property type="entry name" value="PLA2c"/>
    <property type="match status" value="1"/>
</dbReference>
<dbReference type="InterPro" id="IPR016090">
    <property type="entry name" value="PLA2-like_dom"/>
</dbReference>
<evidence type="ECO:0000256" key="5">
    <source>
        <dbReference type="PIRSR" id="PIRSR601211-2"/>
    </source>
</evidence>
<feature type="binding site" evidence="5">
    <location>
        <position position="69"/>
    </location>
    <ligand>
        <name>Ca(2+)</name>
        <dbReference type="ChEBI" id="CHEBI:29108"/>
    </ligand>
</feature>
<sequence>MAAWLLLLLLSVCLVLIGTQGSLLEFGHMILLVTRRAPIRSYAFYGCHCGFGGQGPPTDEIDWCCHVHDCCFGRTANMGCNPKWKRYDFHFVNGTVTCNSTENSECAQQACECDREAALCFKQHNDKYGWQYRVYGRHKCVGTAPEC</sequence>
<keyword evidence="8" id="KW-0443">Lipid metabolism</keyword>
<dbReference type="Reactome" id="R-XTR-1483166">
    <property type="pathway name" value="Synthesis of PA"/>
</dbReference>
<dbReference type="PANTHER" id="PTHR11716:SF105">
    <property type="entry name" value="PHOSPHOLIPASE A2"/>
    <property type="match status" value="1"/>
</dbReference>
<comment type="catalytic activity">
    <reaction evidence="8">
        <text>a 1,2-diacyl-sn-glycero-3-phosphocholine + H2O = a 1-acyl-sn-glycero-3-phosphocholine + a fatty acid + H(+)</text>
        <dbReference type="Rhea" id="RHEA:15801"/>
        <dbReference type="ChEBI" id="CHEBI:15377"/>
        <dbReference type="ChEBI" id="CHEBI:15378"/>
        <dbReference type="ChEBI" id="CHEBI:28868"/>
        <dbReference type="ChEBI" id="CHEBI:57643"/>
        <dbReference type="ChEBI" id="CHEBI:58168"/>
        <dbReference type="EC" id="3.1.1.4"/>
    </reaction>
</comment>
<dbReference type="KEGG" id="xtr:100499402"/>
<dbReference type="CTD" id="26279"/>
<dbReference type="Reactome" id="R-XTR-1482925">
    <property type="pathway name" value="Acyl chain remodelling of PG"/>
</dbReference>
<dbReference type="RefSeq" id="XP_031762319.1">
    <property type="nucleotide sequence ID" value="XM_031906459.1"/>
</dbReference>
<evidence type="ECO:0000259" key="9">
    <source>
        <dbReference type="SMART" id="SM00085"/>
    </source>
</evidence>
<dbReference type="GO" id="GO:0046470">
    <property type="term" value="P:phosphatidylcholine metabolic process"/>
    <property type="evidence" value="ECO:0000318"/>
    <property type="project" value="GO_Central"/>
</dbReference>
<evidence type="ECO:0000313" key="12">
    <source>
        <dbReference type="RefSeq" id="XP_031762319.1"/>
    </source>
</evidence>
<dbReference type="GO" id="GO:0047498">
    <property type="term" value="F:calcium-dependent phospholipase A2 activity"/>
    <property type="evidence" value="ECO:0000318"/>
    <property type="project" value="GO_Central"/>
</dbReference>
<evidence type="ECO:0000313" key="10">
    <source>
        <dbReference type="Ensembl" id="ENSXETP00000114099"/>
    </source>
</evidence>
<evidence type="ECO:0000313" key="11">
    <source>
        <dbReference type="Proteomes" id="UP000008143"/>
    </source>
</evidence>
<evidence type="ECO:0000256" key="7">
    <source>
        <dbReference type="RuleBase" id="RU003654"/>
    </source>
</evidence>
<dbReference type="GO" id="GO:0046471">
    <property type="term" value="P:phosphatidylglycerol metabolic process"/>
    <property type="evidence" value="ECO:0000318"/>
    <property type="project" value="GO_Central"/>
</dbReference>
<feature type="disulfide bond" evidence="6">
    <location>
        <begin position="70"/>
        <end position="147"/>
    </location>
</feature>
<keyword evidence="8" id="KW-0378">Hydrolase</keyword>
<comment type="cofactor">
    <cofactor evidence="5">
        <name>Ca(2+)</name>
        <dbReference type="ChEBI" id="CHEBI:29108"/>
    </cofactor>
    <text evidence="5">Binds 1 Ca(2+) ion per subunit.</text>
</comment>
<dbReference type="GO" id="GO:0005576">
    <property type="term" value="C:extracellular region"/>
    <property type="evidence" value="ECO:0007669"/>
    <property type="project" value="UniProtKB-SubCell"/>
</dbReference>
<name>A0A803K1C6_XENTR</name>
<evidence type="ECO:0000256" key="2">
    <source>
        <dbReference type="ARBA" id="ARBA00022525"/>
    </source>
</evidence>
<evidence type="ECO:0000256" key="4">
    <source>
        <dbReference type="PIRSR" id="PIRSR601211-1"/>
    </source>
</evidence>
<keyword evidence="2 8" id="KW-0964">Secreted</keyword>
<comment type="similarity">
    <text evidence="7">Belongs to the phospholipase A2 family.</text>
</comment>
<dbReference type="Reactome" id="R-XTR-1482788">
    <property type="pathway name" value="Acyl chain remodelling of PC"/>
</dbReference>
<feature type="binding site" evidence="5">
    <location>
        <position position="52"/>
    </location>
    <ligand>
        <name>Ca(2+)</name>
        <dbReference type="ChEBI" id="CHEBI:29108"/>
    </ligand>
</feature>
<dbReference type="PROSITE" id="PS00119">
    <property type="entry name" value="PA2_ASP"/>
    <property type="match status" value="1"/>
</dbReference>
<dbReference type="GO" id="GO:0050482">
    <property type="term" value="P:arachidonate secretion"/>
    <property type="evidence" value="ECO:0007669"/>
    <property type="project" value="InterPro"/>
</dbReference>
<dbReference type="EC" id="3.1.1.4" evidence="8"/>
<dbReference type="PANTHER" id="PTHR11716">
    <property type="entry name" value="PHOSPHOLIPASE A2 FAMILY MEMBER"/>
    <property type="match status" value="1"/>
</dbReference>
<keyword evidence="5 8" id="KW-0106">Calcium</keyword>
<dbReference type="Reactome" id="R-XTR-1482922">
    <property type="pathway name" value="Acyl chain remodelling of PI"/>
</dbReference>
<dbReference type="GO" id="GO:0005543">
    <property type="term" value="F:phospholipid binding"/>
    <property type="evidence" value="ECO:0000318"/>
    <property type="project" value="GO_Central"/>
</dbReference>
<dbReference type="GeneTree" id="ENSGT00940000155096"/>
<keyword evidence="5" id="KW-0479">Metal-binding</keyword>
<dbReference type="Xenbase" id="XB-GENE-996165">
    <property type="gene designation" value="pla2g2d"/>
</dbReference>
<evidence type="ECO:0000256" key="1">
    <source>
        <dbReference type="ARBA" id="ARBA00004613"/>
    </source>
</evidence>
<feature type="disulfide bond" evidence="6">
    <location>
        <begin position="71"/>
        <end position="113"/>
    </location>
</feature>
<dbReference type="InterPro" id="IPR036444">
    <property type="entry name" value="PLipase_A2_dom_sf"/>
</dbReference>
<dbReference type="Ensembl" id="ENSXETT00000107550">
    <property type="protein sequence ID" value="ENSXETP00000114099"/>
    <property type="gene ID" value="ENSXETG00000048297"/>
</dbReference>
<keyword evidence="11" id="KW-1185">Reference proteome</keyword>
<feature type="disulfide bond" evidence="6">
    <location>
        <begin position="49"/>
        <end position="65"/>
    </location>
</feature>
<accession>A0A803K1C6</accession>
<feature type="chain" id="PRO_5044519557" description="Phospholipase A2" evidence="8">
    <location>
        <begin position="22"/>
        <end position="147"/>
    </location>
</feature>
<dbReference type="Gene3D" id="1.20.90.10">
    <property type="entry name" value="Phospholipase A2 domain"/>
    <property type="match status" value="1"/>
</dbReference>
<dbReference type="OrthoDB" id="5841574at2759"/>
<organism evidence="10">
    <name type="scientific">Xenopus tropicalis</name>
    <name type="common">Western clawed frog</name>
    <name type="synonym">Silurana tropicalis</name>
    <dbReference type="NCBI Taxonomy" id="8364"/>
    <lineage>
        <taxon>Eukaryota</taxon>
        <taxon>Metazoa</taxon>
        <taxon>Chordata</taxon>
        <taxon>Craniata</taxon>
        <taxon>Vertebrata</taxon>
        <taxon>Euteleostomi</taxon>
        <taxon>Amphibia</taxon>
        <taxon>Batrachia</taxon>
        <taxon>Anura</taxon>
        <taxon>Pipoidea</taxon>
        <taxon>Pipidae</taxon>
        <taxon>Xenopodinae</taxon>
        <taxon>Xenopus</taxon>
        <taxon>Silurana</taxon>
    </lineage>
</organism>
<feature type="active site" evidence="4">
    <location>
        <position position="114"/>
    </location>
</feature>
<dbReference type="InterPro" id="IPR033112">
    <property type="entry name" value="PLA2_Asp_AS"/>
</dbReference>
<feature type="active site" evidence="4">
    <location>
        <position position="68"/>
    </location>
</feature>
<dbReference type="Reactome" id="R-XTR-1482801">
    <property type="pathway name" value="Acyl chain remodelling of PS"/>
</dbReference>
<dbReference type="InterPro" id="IPR001211">
    <property type="entry name" value="PLA2"/>
</dbReference>
<evidence type="ECO:0000256" key="6">
    <source>
        <dbReference type="PIRSR" id="PIRSR601211-3"/>
    </source>
</evidence>
<reference evidence="10" key="2">
    <citation type="submission" date="2021-03" db="UniProtKB">
        <authorList>
            <consortium name="Ensembl"/>
        </authorList>
    </citation>
    <scope>IDENTIFICATION</scope>
</reference>
<dbReference type="InterPro" id="IPR033113">
    <property type="entry name" value="PLA2_histidine"/>
</dbReference>
<dbReference type="GO" id="GO:0005509">
    <property type="term" value="F:calcium ion binding"/>
    <property type="evidence" value="ECO:0000318"/>
    <property type="project" value="GO_Central"/>
</dbReference>
<comment type="subcellular location">
    <subcellularLocation>
        <location evidence="1 8">Secreted</location>
    </subcellularLocation>
</comment>
<keyword evidence="8" id="KW-0732">Signal</keyword>
<evidence type="ECO:0000256" key="8">
    <source>
        <dbReference type="RuleBase" id="RU361236"/>
    </source>
</evidence>
<dbReference type="Reactome" id="R-XTR-1482839">
    <property type="pathway name" value="Acyl chain remodelling of PE"/>
</dbReference>
<reference evidence="10" key="1">
    <citation type="journal article" date="2010" name="Science">
        <title>The genome of the Western clawed frog Xenopus tropicalis.</title>
        <authorList>
            <person name="Hellsten U."/>
            <person name="Harland R.M."/>
            <person name="Gilchrist M.J."/>
            <person name="Hendrix D."/>
            <person name="Jurka J."/>
            <person name="Kapitonov V."/>
            <person name="Ovcharenko I."/>
            <person name="Putnam N.H."/>
            <person name="Shu S."/>
            <person name="Taher L."/>
            <person name="Blitz I.L."/>
            <person name="Blumberg B."/>
            <person name="Dichmann D.S."/>
            <person name="Dubchak I."/>
            <person name="Amaya E."/>
            <person name="Detter J.C."/>
            <person name="Fletcher R."/>
            <person name="Gerhard D.S."/>
            <person name="Goodstein D."/>
            <person name="Graves T."/>
            <person name="Grigoriev I.V."/>
            <person name="Grimwood J."/>
            <person name="Kawashima T."/>
            <person name="Lindquist E."/>
            <person name="Lucas S.M."/>
            <person name="Mead P.E."/>
            <person name="Mitros T."/>
            <person name="Ogino H."/>
            <person name="Ohta Y."/>
            <person name="Poliakov A.V."/>
            <person name="Pollet N."/>
            <person name="Robert J."/>
            <person name="Salamov A."/>
            <person name="Sater A.K."/>
            <person name="Schmutz J."/>
            <person name="Terry A."/>
            <person name="Vize P.D."/>
            <person name="Warren W.C."/>
            <person name="Wells D."/>
            <person name="Wills A."/>
            <person name="Wilson R.K."/>
            <person name="Zimmerman L.B."/>
            <person name="Zorn A.M."/>
            <person name="Grainger R."/>
            <person name="Grammer T."/>
            <person name="Khokha M.K."/>
            <person name="Richardson P.M."/>
            <person name="Rokhsar D.S."/>
        </authorList>
    </citation>
    <scope>NUCLEOTIDE SEQUENCE [LARGE SCALE GENOMIC DNA]</scope>
    <source>
        <strain evidence="10">Nigerian</strain>
    </source>
</reference>
<dbReference type="OMA" id="TDEIDWC"/>
<dbReference type="PROSITE" id="PS00118">
    <property type="entry name" value="PA2_HIS"/>
    <property type="match status" value="1"/>
</dbReference>
<dbReference type="SMART" id="SM00085">
    <property type="entry name" value="PA2c"/>
    <property type="match status" value="1"/>
</dbReference>
<dbReference type="PRINTS" id="PR00389">
    <property type="entry name" value="PHPHLIPASEA2"/>
</dbReference>
<evidence type="ECO:0000313" key="13">
    <source>
        <dbReference type="Xenbase" id="XB-GENE-996165"/>
    </source>
</evidence>
<feature type="disulfide bond" evidence="6">
    <location>
        <begin position="64"/>
        <end position="120"/>
    </location>
</feature>
<feature type="disulfide bond" evidence="6">
    <location>
        <begin position="80"/>
        <end position="106"/>
    </location>
</feature>
<dbReference type="SUPFAM" id="SSF48619">
    <property type="entry name" value="Phospholipase A2, PLA2"/>
    <property type="match status" value="1"/>
</dbReference>
<reference evidence="12" key="3">
    <citation type="submission" date="2025-04" db="UniProtKB">
        <authorList>
            <consortium name="RefSeq"/>
        </authorList>
    </citation>
    <scope>IDENTIFICATION</scope>
    <source>
        <strain evidence="12">Nigerian</strain>
        <tissue evidence="12">Liver and blood</tissue>
    </source>
</reference>
<protein>
    <recommendedName>
        <fullName evidence="8">Phospholipase A2</fullName>
        <ecNumber evidence="8">3.1.1.4</ecNumber>
    </recommendedName>
</protein>
<dbReference type="AGR" id="Xenbase:XB-GENE-996165"/>
<evidence type="ECO:0000256" key="3">
    <source>
        <dbReference type="ARBA" id="ARBA00023157"/>
    </source>
</evidence>
<keyword evidence="3 6" id="KW-1015">Disulfide bond</keyword>
<feature type="domain" description="Phospholipase A2-like central" evidence="9">
    <location>
        <begin position="22"/>
        <end position="141"/>
    </location>
</feature>
<dbReference type="FunFam" id="1.20.90.10:FF:000001">
    <property type="entry name" value="Basic phospholipase A2 homolog"/>
    <property type="match status" value="1"/>
</dbReference>
<dbReference type="AlphaFoldDB" id="A0A803K1C6"/>
<dbReference type="GO" id="GO:0016042">
    <property type="term" value="P:lipid catabolic process"/>
    <property type="evidence" value="ECO:0007669"/>
    <property type="project" value="InterPro"/>
</dbReference>
<gene>
    <name evidence="10 12 13" type="primary">pla2g2d</name>
</gene>
<dbReference type="GeneID" id="100499402"/>
<feature type="signal peptide" evidence="8">
    <location>
        <begin position="1"/>
        <end position="21"/>
    </location>
</feature>
<feature type="binding site" evidence="5">
    <location>
        <position position="50"/>
    </location>
    <ligand>
        <name>Ca(2+)</name>
        <dbReference type="ChEBI" id="CHEBI:29108"/>
    </ligand>
</feature>